<accession>A0A6N2SHA5</accession>
<evidence type="ECO:0000313" key="2">
    <source>
        <dbReference type="EMBL" id="VYS91100.1"/>
    </source>
</evidence>
<organism evidence="2">
    <name type="scientific">Schaalia odontolytica</name>
    <dbReference type="NCBI Taxonomy" id="1660"/>
    <lineage>
        <taxon>Bacteria</taxon>
        <taxon>Bacillati</taxon>
        <taxon>Actinomycetota</taxon>
        <taxon>Actinomycetes</taxon>
        <taxon>Actinomycetales</taxon>
        <taxon>Actinomycetaceae</taxon>
        <taxon>Schaalia</taxon>
    </lineage>
</organism>
<protein>
    <submittedName>
        <fullName evidence="2">Uncharacterized protein</fullName>
    </submittedName>
</protein>
<dbReference type="AlphaFoldDB" id="A0A6N2SHA5"/>
<dbReference type="EMBL" id="CACRSM010000002">
    <property type="protein sequence ID" value="VYS91100.1"/>
    <property type="molecule type" value="Genomic_DNA"/>
</dbReference>
<name>A0A6N2SHA5_9ACTO</name>
<gene>
    <name evidence="2" type="ORF">AOLFYP35_00800</name>
</gene>
<reference evidence="2" key="1">
    <citation type="submission" date="2019-11" db="EMBL/GenBank/DDBJ databases">
        <authorList>
            <person name="Feng L."/>
        </authorList>
    </citation>
    <scope>NUCLEOTIDE SEQUENCE</scope>
    <source>
        <strain evidence="2">AodontolyticusLFYP35</strain>
    </source>
</reference>
<evidence type="ECO:0000256" key="1">
    <source>
        <dbReference type="SAM" id="MobiDB-lite"/>
    </source>
</evidence>
<proteinExistence type="predicted"/>
<feature type="region of interest" description="Disordered" evidence="1">
    <location>
        <begin position="1"/>
        <end position="39"/>
    </location>
</feature>
<feature type="compositionally biased region" description="Low complexity" evidence="1">
    <location>
        <begin position="15"/>
        <end position="26"/>
    </location>
</feature>
<sequence>MPVGIRPSRLRRGSSDASLASDSRLGQVKSRPESGGGGQVLIDAGAHGLGVDVLIREQLLDGRVIALRDRLVRSFRRVVEDVAAHNSLRALLGRGEDGDAAEDREIPELLRNVRGVGGGVVHHVVRRDRKEQAVRCLDEETRHERGYVRGHRRDERGLRRQAGEGPELLDALDGEVVGVLLCAMEELVDAQGALGQLFVFQPEQGCRAVEAERQREAAGVLAGVRKLRVCDSVGSAELGAYEST</sequence>